<dbReference type="InterPro" id="IPR014790">
    <property type="entry name" value="MutL_C"/>
</dbReference>
<reference evidence="3" key="1">
    <citation type="submission" date="2017-01" db="EMBL/GenBank/DDBJ databases">
        <title>Comparative genomics of anhydrobiosis in the tardigrade Hypsibius dujardini.</title>
        <authorList>
            <person name="Yoshida Y."/>
            <person name="Koutsovoulos G."/>
            <person name="Laetsch D."/>
            <person name="Stevens L."/>
            <person name="Kumar S."/>
            <person name="Horikawa D."/>
            <person name="Ishino K."/>
            <person name="Komine S."/>
            <person name="Tomita M."/>
            <person name="Blaxter M."/>
            <person name="Arakawa K."/>
        </authorList>
    </citation>
    <scope>NUCLEOTIDE SEQUENCE [LARGE SCALE GENOMIC DNA]</scope>
    <source>
        <strain evidence="3">Z151</strain>
    </source>
</reference>
<dbReference type="GO" id="GO:0140664">
    <property type="term" value="F:ATP-dependent DNA damage sensor activity"/>
    <property type="evidence" value="ECO:0007669"/>
    <property type="project" value="InterPro"/>
</dbReference>
<evidence type="ECO:0000313" key="2">
    <source>
        <dbReference type="EMBL" id="OWA54464.1"/>
    </source>
</evidence>
<dbReference type="PANTHER" id="PTHR10073">
    <property type="entry name" value="DNA MISMATCH REPAIR PROTEIN MLH, PMS, MUTL"/>
    <property type="match status" value="1"/>
</dbReference>
<dbReference type="SMART" id="SM00853">
    <property type="entry name" value="MutL_C"/>
    <property type="match status" value="1"/>
</dbReference>
<dbReference type="OrthoDB" id="429932at2759"/>
<dbReference type="Proteomes" id="UP000192578">
    <property type="component" value="Unassembled WGS sequence"/>
</dbReference>
<dbReference type="SUPFAM" id="SSF118116">
    <property type="entry name" value="DNA mismatch repair protein MutL"/>
    <property type="match status" value="1"/>
</dbReference>
<dbReference type="InterPro" id="IPR037198">
    <property type="entry name" value="MutL_C_sf"/>
</dbReference>
<comment type="caution">
    <text evidence="2">The sequence shown here is derived from an EMBL/GenBank/DDBJ whole genome shotgun (WGS) entry which is preliminary data.</text>
</comment>
<dbReference type="GO" id="GO:0032300">
    <property type="term" value="C:mismatch repair complex"/>
    <property type="evidence" value="ECO:0007669"/>
    <property type="project" value="InterPro"/>
</dbReference>
<accession>A0A9X6NJM3</accession>
<dbReference type="EMBL" id="MTYJ01000409">
    <property type="protein sequence ID" value="OWA54464.1"/>
    <property type="molecule type" value="Genomic_DNA"/>
</dbReference>
<dbReference type="InterPro" id="IPR042121">
    <property type="entry name" value="MutL_C_regsub"/>
</dbReference>
<feature type="domain" description="MutL C-terminal dimerisation" evidence="1">
    <location>
        <begin position="178"/>
        <end position="346"/>
    </location>
</feature>
<dbReference type="GO" id="GO:0016887">
    <property type="term" value="F:ATP hydrolysis activity"/>
    <property type="evidence" value="ECO:0007669"/>
    <property type="project" value="InterPro"/>
</dbReference>
<dbReference type="AlphaFoldDB" id="A0A9X6NJM3"/>
<dbReference type="InterPro" id="IPR042120">
    <property type="entry name" value="MutL_C_dimsub"/>
</dbReference>
<dbReference type="Gene3D" id="3.30.1540.20">
    <property type="entry name" value="MutL, C-terminal domain, dimerisation subdomain"/>
    <property type="match status" value="1"/>
</dbReference>
<dbReference type="Pfam" id="PF08676">
    <property type="entry name" value="MutL_C"/>
    <property type="match status" value="1"/>
</dbReference>
<keyword evidence="3" id="KW-1185">Reference proteome</keyword>
<sequence length="412" mass="44941">MAARRELAPPHPPLPLPPPITIYFVALDSSGKFGAKINPLTGNSVRIASAEVSSLLTSGQGIEIRSTKNGAPLELTISVAVPRISTDFVFLRPVNQPPQRRREEIFASDCQSSWYRSELLRSTPGRMSLPDGEMPCGIAEDLLDDHFDVCGESDAICLSEQRQRSIVLTKASLSMMEVMGVFAASFLVCSLPDPDNSDLDLIVLVDQHALHERIRLDDLNNACFGTSPRRVASVALVPAMTLYFPTTQLADLSTLSKSCEKFGVKLASFDLPAQSVAVSRVPTILADRHRSSSDREALRGDLSILIQEILEILTSASTSSFILPPILVNLLSTAACRGAIKFGEAVPVTQLTRLFRAASECPLPFQCAHGRPSMIPILSVPQPRPLPPKKVAWRGFLERSTHTKPIIYRSSH</sequence>
<dbReference type="GO" id="GO:0005524">
    <property type="term" value="F:ATP binding"/>
    <property type="evidence" value="ECO:0007669"/>
    <property type="project" value="InterPro"/>
</dbReference>
<organism evidence="2 3">
    <name type="scientific">Hypsibius exemplaris</name>
    <name type="common">Freshwater tardigrade</name>
    <dbReference type="NCBI Taxonomy" id="2072580"/>
    <lineage>
        <taxon>Eukaryota</taxon>
        <taxon>Metazoa</taxon>
        <taxon>Ecdysozoa</taxon>
        <taxon>Tardigrada</taxon>
        <taxon>Eutardigrada</taxon>
        <taxon>Parachela</taxon>
        <taxon>Hypsibioidea</taxon>
        <taxon>Hypsibiidae</taxon>
        <taxon>Hypsibius</taxon>
    </lineage>
</organism>
<dbReference type="InterPro" id="IPR038973">
    <property type="entry name" value="MutL/Mlh/Pms-like"/>
</dbReference>
<dbReference type="GO" id="GO:0006298">
    <property type="term" value="P:mismatch repair"/>
    <property type="evidence" value="ECO:0007669"/>
    <property type="project" value="InterPro"/>
</dbReference>
<dbReference type="PANTHER" id="PTHR10073:SF47">
    <property type="entry name" value="DNA MISMATCH REPAIR PROTEIN MLH3"/>
    <property type="match status" value="1"/>
</dbReference>
<gene>
    <name evidence="2" type="ORF">BV898_18866</name>
</gene>
<evidence type="ECO:0000259" key="1">
    <source>
        <dbReference type="SMART" id="SM00853"/>
    </source>
</evidence>
<dbReference type="Gene3D" id="3.30.1370.100">
    <property type="entry name" value="MutL, C-terminal domain, regulatory subdomain"/>
    <property type="match status" value="1"/>
</dbReference>
<name>A0A9X6NJM3_HYPEX</name>
<protein>
    <submittedName>
        <fullName evidence="2">DNA mismatch repair protein Mlh3</fullName>
    </submittedName>
</protein>
<evidence type="ECO:0000313" key="3">
    <source>
        <dbReference type="Proteomes" id="UP000192578"/>
    </source>
</evidence>
<proteinExistence type="predicted"/>